<feature type="domain" description="HTH tetR-type" evidence="2">
    <location>
        <begin position="22"/>
        <end position="54"/>
    </location>
</feature>
<name>A0A0R1RFW6_9LACO</name>
<dbReference type="RefSeq" id="WP_057890174.1">
    <property type="nucleotide sequence ID" value="NZ_AZFE01000031.1"/>
</dbReference>
<evidence type="ECO:0000259" key="2">
    <source>
        <dbReference type="Pfam" id="PF00440"/>
    </source>
</evidence>
<dbReference type="KEGG" id="lol:LACOL_0059"/>
<protein>
    <submittedName>
        <fullName evidence="3">TetR family transcriptional regulator</fullName>
    </submittedName>
</protein>
<proteinExistence type="predicted"/>
<dbReference type="InterPro" id="IPR009057">
    <property type="entry name" value="Homeodomain-like_sf"/>
</dbReference>
<gene>
    <name evidence="3" type="ORF">FC70_GL001246</name>
</gene>
<dbReference type="Gene3D" id="1.10.357.10">
    <property type="entry name" value="Tetracycline Repressor, domain 2"/>
    <property type="match status" value="1"/>
</dbReference>
<dbReference type="PATRIC" id="fig|1423778.4.peg.1281"/>
<dbReference type="SUPFAM" id="SSF46689">
    <property type="entry name" value="Homeodomain-like"/>
    <property type="match status" value="1"/>
</dbReference>
<dbReference type="GO" id="GO:0003677">
    <property type="term" value="F:DNA binding"/>
    <property type="evidence" value="ECO:0007669"/>
    <property type="project" value="UniProtKB-KW"/>
</dbReference>
<accession>A0A0R1RFW6</accession>
<organism evidence="3 4">
    <name type="scientific">Paucilactobacillus oligofermentans DSM 15707 = LMG 22743</name>
    <dbReference type="NCBI Taxonomy" id="1423778"/>
    <lineage>
        <taxon>Bacteria</taxon>
        <taxon>Bacillati</taxon>
        <taxon>Bacillota</taxon>
        <taxon>Bacilli</taxon>
        <taxon>Lactobacillales</taxon>
        <taxon>Lactobacillaceae</taxon>
        <taxon>Paucilactobacillus</taxon>
    </lineage>
</organism>
<keyword evidence="1" id="KW-0238">DNA-binding</keyword>
<dbReference type="AlphaFoldDB" id="A0A0R1RFW6"/>
<sequence length="171" mass="19431">MPLPTFEHLTSEKQTRIRDSLLTEFSQYPLAEAQVARIVTEAKIARGAFYKYFTDLNDAYCYLFEVAMQDIHTGFPNLNYDEPVAIDNYISATKAFIEGINNSKYQPLILMHFSNNESVLGTRPSHIISGAYGASHWAVEVLCHQTLRDALLDKENAEIRLSQLTDAIRQL</sequence>
<evidence type="ECO:0000313" key="4">
    <source>
        <dbReference type="Proteomes" id="UP000051697"/>
    </source>
</evidence>
<dbReference type="Pfam" id="PF00440">
    <property type="entry name" value="TetR_N"/>
    <property type="match status" value="1"/>
</dbReference>
<dbReference type="EMBL" id="AZFE01000031">
    <property type="protein sequence ID" value="KRL55644.1"/>
    <property type="molecule type" value="Genomic_DNA"/>
</dbReference>
<dbReference type="InterPro" id="IPR001647">
    <property type="entry name" value="HTH_TetR"/>
</dbReference>
<keyword evidence="4" id="KW-1185">Reference proteome</keyword>
<comment type="caution">
    <text evidence="3">The sequence shown here is derived from an EMBL/GenBank/DDBJ whole genome shotgun (WGS) entry which is preliminary data.</text>
</comment>
<evidence type="ECO:0000313" key="3">
    <source>
        <dbReference type="EMBL" id="KRL55644.1"/>
    </source>
</evidence>
<evidence type="ECO:0000256" key="1">
    <source>
        <dbReference type="ARBA" id="ARBA00023125"/>
    </source>
</evidence>
<reference evidence="3 4" key="1">
    <citation type="journal article" date="2015" name="Genome Announc.">
        <title>Expanding the biotechnology potential of lactobacilli through comparative genomics of 213 strains and associated genera.</title>
        <authorList>
            <person name="Sun Z."/>
            <person name="Harris H.M."/>
            <person name="McCann A."/>
            <person name="Guo C."/>
            <person name="Argimon S."/>
            <person name="Zhang W."/>
            <person name="Yang X."/>
            <person name="Jeffery I.B."/>
            <person name="Cooney J.C."/>
            <person name="Kagawa T.F."/>
            <person name="Liu W."/>
            <person name="Song Y."/>
            <person name="Salvetti E."/>
            <person name="Wrobel A."/>
            <person name="Rasinkangas P."/>
            <person name="Parkhill J."/>
            <person name="Rea M.C."/>
            <person name="O'Sullivan O."/>
            <person name="Ritari J."/>
            <person name="Douillard F.P."/>
            <person name="Paul Ross R."/>
            <person name="Yang R."/>
            <person name="Briner A.E."/>
            <person name="Felis G.E."/>
            <person name="de Vos W.M."/>
            <person name="Barrangou R."/>
            <person name="Klaenhammer T.R."/>
            <person name="Caufield P.W."/>
            <person name="Cui Y."/>
            <person name="Zhang H."/>
            <person name="O'Toole P.W."/>
        </authorList>
    </citation>
    <scope>NUCLEOTIDE SEQUENCE [LARGE SCALE GENOMIC DNA]</scope>
    <source>
        <strain evidence="3 4">DSM 15707</strain>
    </source>
</reference>
<dbReference type="OrthoDB" id="9812484at2"/>
<dbReference type="STRING" id="1423778.FC70_GL001246"/>
<dbReference type="Proteomes" id="UP000051697">
    <property type="component" value="Unassembled WGS sequence"/>
</dbReference>